<accession>A0A074LTR6</accession>
<dbReference type="Proteomes" id="UP000027931">
    <property type="component" value="Unassembled WGS sequence"/>
</dbReference>
<dbReference type="OrthoDB" id="2691543at2"/>
<proteinExistence type="predicted"/>
<organism evidence="1 2">
    <name type="scientific">Tumebacillus flagellatus</name>
    <dbReference type="NCBI Taxonomy" id="1157490"/>
    <lineage>
        <taxon>Bacteria</taxon>
        <taxon>Bacillati</taxon>
        <taxon>Bacillota</taxon>
        <taxon>Bacilli</taxon>
        <taxon>Bacillales</taxon>
        <taxon>Alicyclobacillaceae</taxon>
        <taxon>Tumebacillus</taxon>
    </lineage>
</organism>
<gene>
    <name evidence="1" type="ORF">EL26_03110</name>
</gene>
<name>A0A074LTR6_9BACL</name>
<protein>
    <recommendedName>
        <fullName evidence="3">Cytosolic protein</fullName>
    </recommendedName>
</protein>
<comment type="caution">
    <text evidence="1">The sequence shown here is derived from an EMBL/GenBank/DDBJ whole genome shotgun (WGS) entry which is preliminary data.</text>
</comment>
<sequence>MYVGRTMEQLQNLPYAQWSMEELAYHRDVMTNLQDWLNETGISTLTNVEEEIQNRGGFPKYGGDYDGHGTTIHYD</sequence>
<evidence type="ECO:0000313" key="2">
    <source>
        <dbReference type="Proteomes" id="UP000027931"/>
    </source>
</evidence>
<dbReference type="RefSeq" id="WP_038084372.1">
    <property type="nucleotide sequence ID" value="NZ_JMIR01000003.1"/>
</dbReference>
<evidence type="ECO:0000313" key="1">
    <source>
        <dbReference type="EMBL" id="KEO84524.1"/>
    </source>
</evidence>
<dbReference type="EMBL" id="JMIR01000003">
    <property type="protein sequence ID" value="KEO84524.1"/>
    <property type="molecule type" value="Genomic_DNA"/>
</dbReference>
<reference evidence="1 2" key="1">
    <citation type="journal article" date="2013" name="Int. J. Syst. Evol. Microbiol.">
        <title>Tumebacillus flagellatus sp. nov., an alpha-amylase/pullulanase-producing bacterium isolated from cassava wastewater.</title>
        <authorList>
            <person name="Wang Q."/>
            <person name="Xie N."/>
            <person name="Qin Y."/>
            <person name="Shen N."/>
            <person name="Zhu J."/>
            <person name="Mi H."/>
            <person name="Huang R."/>
        </authorList>
    </citation>
    <scope>NUCLEOTIDE SEQUENCE [LARGE SCALE GENOMIC DNA]</scope>
    <source>
        <strain evidence="1 2">GST4</strain>
    </source>
</reference>
<keyword evidence="2" id="KW-1185">Reference proteome</keyword>
<dbReference type="eggNOG" id="ENOG5031VWT">
    <property type="taxonomic scope" value="Bacteria"/>
</dbReference>
<evidence type="ECO:0008006" key="3">
    <source>
        <dbReference type="Google" id="ProtNLM"/>
    </source>
</evidence>
<dbReference type="AlphaFoldDB" id="A0A074LTR6"/>